<feature type="signal peptide" evidence="1">
    <location>
        <begin position="1"/>
        <end position="23"/>
    </location>
</feature>
<sequence>MKKFVCLGLVTFGMLLFGQPAQAAEITNDVAPELGKIYIDERESDLTDILCTTSEGRYVINENKLVLLDKEIPGVTPFIYHDVQLLSGKSTGYSFTIAGNTPYTYLTTNHNSDWSPRAMVITQNGAQIQYWEVYGTPASISHTTSATATYYFGLTNLSSSAMNYGMNMMF</sequence>
<reference evidence="2 3" key="1">
    <citation type="submission" date="2016-04" db="EMBL/GenBank/DDBJ databases">
        <title>Draft genome of an Enterococcus thailandicus strain isolated from bovine feces.</title>
        <authorList>
            <person name="Beukers A.G."/>
            <person name="Zaheer R."/>
            <person name="Goji N."/>
            <person name="Cook S.R."/>
            <person name="Amoako K."/>
            <person name="Chaves A.V."/>
            <person name="Ward M.P."/>
            <person name="Mcallister T.A."/>
        </authorList>
    </citation>
    <scope>NUCLEOTIDE SEQUENCE [LARGE SCALE GENOMIC DNA]</scope>
    <source>
        <strain evidence="2 3">F0711D 46</strain>
    </source>
</reference>
<feature type="chain" id="PRO_5008100940" description="DUF5626 domain-containing protein" evidence="1">
    <location>
        <begin position="24"/>
        <end position="170"/>
    </location>
</feature>
<protein>
    <recommendedName>
        <fullName evidence="4">DUF5626 domain-containing protein</fullName>
    </recommendedName>
</protein>
<evidence type="ECO:0008006" key="4">
    <source>
        <dbReference type="Google" id="ProtNLM"/>
    </source>
</evidence>
<dbReference type="AlphaFoldDB" id="A0A179ESX0"/>
<organism evidence="2 3">
    <name type="scientific">Enterococcus thailandicus</name>
    <dbReference type="NCBI Taxonomy" id="417368"/>
    <lineage>
        <taxon>Bacteria</taxon>
        <taxon>Bacillati</taxon>
        <taxon>Bacillota</taxon>
        <taxon>Bacilli</taxon>
        <taxon>Lactobacillales</taxon>
        <taxon>Enterococcaceae</taxon>
        <taxon>Enterococcus</taxon>
    </lineage>
</organism>
<keyword evidence="1" id="KW-0732">Signal</keyword>
<keyword evidence="3" id="KW-1185">Reference proteome</keyword>
<evidence type="ECO:0000313" key="3">
    <source>
        <dbReference type="Proteomes" id="UP000078516"/>
    </source>
</evidence>
<dbReference type="Proteomes" id="UP000078516">
    <property type="component" value="Unassembled WGS sequence"/>
</dbReference>
<dbReference type="Gene3D" id="2.60.120.380">
    <property type="match status" value="1"/>
</dbReference>
<evidence type="ECO:0000256" key="1">
    <source>
        <dbReference type="SAM" id="SignalP"/>
    </source>
</evidence>
<evidence type="ECO:0000313" key="2">
    <source>
        <dbReference type="EMBL" id="OAQ55959.1"/>
    </source>
</evidence>
<gene>
    <name evidence="2" type="ORF">A6E74_04375</name>
</gene>
<proteinExistence type="predicted"/>
<dbReference type="EMBL" id="LWMN01000011">
    <property type="protein sequence ID" value="OAQ55959.1"/>
    <property type="molecule type" value="Genomic_DNA"/>
</dbReference>
<comment type="caution">
    <text evidence="2">The sequence shown here is derived from an EMBL/GenBank/DDBJ whole genome shotgun (WGS) entry which is preliminary data.</text>
</comment>
<accession>A0A179ESX0</accession>
<name>A0A179ESX0_ENTTH</name>
<dbReference type="RefSeq" id="WP_067482559.1">
    <property type="nucleotide sequence ID" value="NZ_JAQDAW010000003.1"/>
</dbReference>